<sequence length="330" mass="39085">MDASEYDSNRFRLAGFDIAKSFFTELMDPDSDLADEHIDVGIYYLRKKYCYHLPRYPKSRCAVTDLLFDQYMTKLDGIHPSEEKMKIINKRKQKRMQDQKKSKSKRKRISKQQAEEEEEEEEEAVIQPLTDFSWFEEESTNEKVANYVKGLDLSCGISWASARKVFFPFRLKPRTGQTSTHYFFGILDFKDKIIYVYDSMGSVTYDRTLERVRIYARLIPHCLKCLDFGAHNKFYGESPVEKFQIMWMKTPQQTNNVDCGIFALKFIDMRLKKEDVFNFDQSQSLTFRKELAVNLWAHGKWKKDSGYETPEEQEGHDYGDFEETLCEFFD</sequence>
<dbReference type="RefSeq" id="XP_075088869.1">
    <property type="nucleotide sequence ID" value="XM_075232768.1"/>
</dbReference>
<accession>A0AC58SV77</accession>
<protein>
    <submittedName>
        <fullName evidence="2">Uncharacterized protein LOC142170675</fullName>
    </submittedName>
</protein>
<keyword evidence="1" id="KW-1185">Reference proteome</keyword>
<dbReference type="Proteomes" id="UP000790787">
    <property type="component" value="Chromosome 16"/>
</dbReference>
<reference evidence="2" key="2">
    <citation type="submission" date="2025-08" db="UniProtKB">
        <authorList>
            <consortium name="RefSeq"/>
        </authorList>
    </citation>
    <scope>IDENTIFICATION</scope>
    <source>
        <tissue evidence="2">Leaf</tissue>
    </source>
</reference>
<name>A0AC58SV77_TOBAC</name>
<evidence type="ECO:0000313" key="2">
    <source>
        <dbReference type="RefSeq" id="XP_075088869.1"/>
    </source>
</evidence>
<evidence type="ECO:0000313" key="1">
    <source>
        <dbReference type="Proteomes" id="UP000790787"/>
    </source>
</evidence>
<reference evidence="1" key="1">
    <citation type="journal article" date="2014" name="Nat. Commun.">
        <title>The tobacco genome sequence and its comparison with those of tomato and potato.</title>
        <authorList>
            <person name="Sierro N."/>
            <person name="Battey J.N."/>
            <person name="Ouadi S."/>
            <person name="Bakaher N."/>
            <person name="Bovet L."/>
            <person name="Willig A."/>
            <person name="Goepfert S."/>
            <person name="Peitsch M.C."/>
            <person name="Ivanov N.V."/>
        </authorList>
    </citation>
    <scope>NUCLEOTIDE SEQUENCE [LARGE SCALE GENOMIC DNA]</scope>
</reference>
<proteinExistence type="predicted"/>
<organism evidence="1 2">
    <name type="scientific">Nicotiana tabacum</name>
    <name type="common">Common tobacco</name>
    <dbReference type="NCBI Taxonomy" id="4097"/>
    <lineage>
        <taxon>Eukaryota</taxon>
        <taxon>Viridiplantae</taxon>
        <taxon>Streptophyta</taxon>
        <taxon>Embryophyta</taxon>
        <taxon>Tracheophyta</taxon>
        <taxon>Spermatophyta</taxon>
        <taxon>Magnoliopsida</taxon>
        <taxon>eudicotyledons</taxon>
        <taxon>Gunneridae</taxon>
        <taxon>Pentapetalae</taxon>
        <taxon>asterids</taxon>
        <taxon>lamiids</taxon>
        <taxon>Solanales</taxon>
        <taxon>Solanaceae</taxon>
        <taxon>Nicotianoideae</taxon>
        <taxon>Nicotianeae</taxon>
        <taxon>Nicotiana</taxon>
    </lineage>
</organism>
<gene>
    <name evidence="2" type="primary">LOC142170675</name>
</gene>